<feature type="region of interest" description="Disordered" evidence="4">
    <location>
        <begin position="168"/>
        <end position="188"/>
    </location>
</feature>
<dbReference type="RefSeq" id="XP_040676523.1">
    <property type="nucleotide sequence ID" value="XM_040825532.1"/>
</dbReference>
<organism evidence="6 7">
    <name type="scientific">Metarhizium album (strain ARSEF 1941)</name>
    <dbReference type="NCBI Taxonomy" id="1081103"/>
    <lineage>
        <taxon>Eukaryota</taxon>
        <taxon>Fungi</taxon>
        <taxon>Dikarya</taxon>
        <taxon>Ascomycota</taxon>
        <taxon>Pezizomycotina</taxon>
        <taxon>Sordariomycetes</taxon>
        <taxon>Hypocreomycetidae</taxon>
        <taxon>Hypocreales</taxon>
        <taxon>Clavicipitaceae</taxon>
        <taxon>Metarhizium</taxon>
    </lineage>
</organism>
<comment type="similarity">
    <text evidence="1">Belongs to the aldehyde dehydrogenase family.</text>
</comment>
<protein>
    <recommendedName>
        <fullName evidence="2">aldehyde dehydrogenase (NAD(+))</fullName>
        <ecNumber evidence="2">1.2.1.3</ecNumber>
    </recommendedName>
</protein>
<reference evidence="6 7" key="1">
    <citation type="journal article" date="2014" name="Proc. Natl. Acad. Sci. U.S.A.">
        <title>Trajectory and genomic determinants of fungal-pathogen speciation and host adaptation.</title>
        <authorList>
            <person name="Hu X."/>
            <person name="Xiao G."/>
            <person name="Zheng P."/>
            <person name="Shang Y."/>
            <person name="Su Y."/>
            <person name="Zhang X."/>
            <person name="Liu X."/>
            <person name="Zhan S."/>
            <person name="St Leger R.J."/>
            <person name="Wang C."/>
        </authorList>
    </citation>
    <scope>NUCLEOTIDE SEQUENCE [LARGE SCALE GENOMIC DNA]</scope>
    <source>
        <strain evidence="6 7">ARSEF 1941</strain>
    </source>
</reference>
<evidence type="ECO:0000256" key="3">
    <source>
        <dbReference type="ARBA" id="ARBA00049194"/>
    </source>
</evidence>
<keyword evidence="7" id="KW-1185">Reference proteome</keyword>
<dbReference type="Gene3D" id="3.40.309.10">
    <property type="entry name" value="Aldehyde Dehydrogenase, Chain A, domain 2"/>
    <property type="match status" value="1"/>
</dbReference>
<dbReference type="SUPFAM" id="SSF53720">
    <property type="entry name" value="ALDH-like"/>
    <property type="match status" value="1"/>
</dbReference>
<evidence type="ECO:0000313" key="6">
    <source>
        <dbReference type="EMBL" id="KHN95457.1"/>
    </source>
</evidence>
<evidence type="ECO:0000259" key="5">
    <source>
        <dbReference type="Pfam" id="PF00171"/>
    </source>
</evidence>
<proteinExistence type="inferred from homology"/>
<feature type="region of interest" description="Disordered" evidence="4">
    <location>
        <begin position="1"/>
        <end position="28"/>
    </location>
</feature>
<feature type="compositionally biased region" description="Low complexity" evidence="4">
    <location>
        <begin position="110"/>
        <end position="119"/>
    </location>
</feature>
<dbReference type="InterPro" id="IPR016161">
    <property type="entry name" value="Ald_DH/histidinol_DH"/>
</dbReference>
<dbReference type="AlphaFoldDB" id="A0A0B2WPQ0"/>
<dbReference type="EMBL" id="AZHE01000023">
    <property type="protein sequence ID" value="KHN95457.1"/>
    <property type="molecule type" value="Genomic_DNA"/>
</dbReference>
<accession>A0A0B2WPQ0</accession>
<evidence type="ECO:0000256" key="2">
    <source>
        <dbReference type="ARBA" id="ARBA00024226"/>
    </source>
</evidence>
<feature type="compositionally biased region" description="Pro residues" evidence="4">
    <location>
        <begin position="120"/>
        <end position="129"/>
    </location>
</feature>
<feature type="region of interest" description="Disordered" evidence="4">
    <location>
        <begin position="63"/>
        <end position="138"/>
    </location>
</feature>
<dbReference type="OrthoDB" id="310895at2759"/>
<comment type="caution">
    <text evidence="6">The sequence shown here is derived from an EMBL/GenBank/DDBJ whole genome shotgun (WGS) entry which is preliminary data.</text>
</comment>
<dbReference type="HOGENOM" id="CLU_937144_0_0_1"/>
<evidence type="ECO:0000256" key="1">
    <source>
        <dbReference type="ARBA" id="ARBA00009986"/>
    </source>
</evidence>
<dbReference type="EC" id="1.2.1.3" evidence="2"/>
<comment type="catalytic activity">
    <reaction evidence="3">
        <text>an aldehyde + NAD(+) + H2O = a carboxylate + NADH + 2 H(+)</text>
        <dbReference type="Rhea" id="RHEA:16185"/>
        <dbReference type="ChEBI" id="CHEBI:15377"/>
        <dbReference type="ChEBI" id="CHEBI:15378"/>
        <dbReference type="ChEBI" id="CHEBI:17478"/>
        <dbReference type="ChEBI" id="CHEBI:29067"/>
        <dbReference type="ChEBI" id="CHEBI:57540"/>
        <dbReference type="ChEBI" id="CHEBI:57945"/>
        <dbReference type="EC" id="1.2.1.3"/>
    </reaction>
</comment>
<dbReference type="GO" id="GO:0004029">
    <property type="term" value="F:aldehyde dehydrogenase (NAD+) activity"/>
    <property type="evidence" value="ECO:0007669"/>
    <property type="project" value="UniProtKB-EC"/>
</dbReference>
<dbReference type="InterPro" id="IPR015590">
    <property type="entry name" value="Aldehyde_DH_dom"/>
</dbReference>
<dbReference type="PANTHER" id="PTHR11699">
    <property type="entry name" value="ALDEHYDE DEHYDROGENASE-RELATED"/>
    <property type="match status" value="1"/>
</dbReference>
<sequence length="297" mass="31670">MRRPLKTGHLAASPSHAKKRAETSSPPGSYTLVDILLGPLLLSSPVASRIVALEVQLKGPKGVEFTLPRGSSSTTNSSSRRRRRPWPASTQESRRGHVAAPAWPPGVLESTSSTASGATPAPPSPPSPPTRSGHRQDSLDGLDTFAAATTHGPQISLAQHDRVLSYAEGAERQAPGRPARDGRRRRRLLRPADFLRRHSRHGPLQGRRVWAPVTITPFDDEAHAVALANDSIYGLAAAVFTLDAGTLWVNSSNDSEVHVPFGGVKQSGIGRELGEAALAAHTEIKAVHVDLGSKFKL</sequence>
<dbReference type="STRING" id="1081103.A0A0B2WPQ0"/>
<evidence type="ECO:0000256" key="4">
    <source>
        <dbReference type="SAM" id="MobiDB-lite"/>
    </source>
</evidence>
<evidence type="ECO:0000313" key="7">
    <source>
        <dbReference type="Proteomes" id="UP000030816"/>
    </source>
</evidence>
<name>A0A0B2WPQ0_METAS</name>
<dbReference type="Pfam" id="PF00171">
    <property type="entry name" value="Aldedh"/>
    <property type="match status" value="1"/>
</dbReference>
<dbReference type="InterPro" id="IPR016163">
    <property type="entry name" value="Ald_DH_C"/>
</dbReference>
<dbReference type="Proteomes" id="UP000030816">
    <property type="component" value="Unassembled WGS sequence"/>
</dbReference>
<feature type="domain" description="Aldehyde dehydrogenase" evidence="5">
    <location>
        <begin position="143"/>
        <end position="287"/>
    </location>
</feature>
<dbReference type="GeneID" id="63741189"/>
<gene>
    <name evidence="6" type="ORF">MAM_06734</name>
</gene>
<feature type="compositionally biased region" description="Low complexity" evidence="4">
    <location>
        <begin position="69"/>
        <end position="78"/>
    </location>
</feature>